<evidence type="ECO:0000313" key="4">
    <source>
        <dbReference type="Proteomes" id="UP000326380"/>
    </source>
</evidence>
<keyword evidence="2" id="KW-0472">Membrane</keyword>
<evidence type="ECO:0000256" key="2">
    <source>
        <dbReference type="SAM" id="Phobius"/>
    </source>
</evidence>
<accession>A0AA88JYE9</accession>
<reference evidence="3 4" key="1">
    <citation type="submission" date="2019-09" db="EMBL/GenBank/DDBJ databases">
        <title>Genome sequence of Hymenobacter sp. M3.</title>
        <authorList>
            <person name="Srinivasan S."/>
        </authorList>
    </citation>
    <scope>NUCLEOTIDE SEQUENCE [LARGE SCALE GENOMIC DNA]</scope>
    <source>
        <strain evidence="3 4">M3</strain>
    </source>
</reference>
<organism evidence="3 4">
    <name type="scientific">Hymenobacter busanensis</name>
    <dbReference type="NCBI Taxonomy" id="2607656"/>
    <lineage>
        <taxon>Bacteria</taxon>
        <taxon>Pseudomonadati</taxon>
        <taxon>Bacteroidota</taxon>
        <taxon>Cytophagia</taxon>
        <taxon>Cytophagales</taxon>
        <taxon>Hymenobacteraceae</taxon>
        <taxon>Hymenobacter</taxon>
    </lineage>
</organism>
<feature type="transmembrane region" description="Helical" evidence="2">
    <location>
        <begin position="28"/>
        <end position="49"/>
    </location>
</feature>
<gene>
    <name evidence="3" type="ORF">F0P96_18685</name>
</gene>
<sequence length="145" mass="14910">MGLVGLAWAYVGLLGVRPRLQNRLGLLWAYLGLLGLTWPCLGLRGLAWVCAHRGAPAPSAAQTHASPSNPKETPTEACGGPCTGPKRKESQLNPSKPQPGLRRAPSGRLPPTPARAPPPAAGHCGTFPGATGLATRAFGPAFGLP</sequence>
<evidence type="ECO:0000256" key="1">
    <source>
        <dbReference type="SAM" id="MobiDB-lite"/>
    </source>
</evidence>
<dbReference type="AlphaFoldDB" id="A0AA88JYE9"/>
<feature type="compositionally biased region" description="Pro residues" evidence="1">
    <location>
        <begin position="108"/>
        <end position="120"/>
    </location>
</feature>
<feature type="region of interest" description="Disordered" evidence="1">
    <location>
        <begin position="57"/>
        <end position="130"/>
    </location>
</feature>
<name>A0AA88JYE9_9BACT</name>
<proteinExistence type="predicted"/>
<evidence type="ECO:0000313" key="3">
    <source>
        <dbReference type="EMBL" id="KAA9327258.1"/>
    </source>
</evidence>
<comment type="caution">
    <text evidence="3">The sequence shown here is derived from an EMBL/GenBank/DDBJ whole genome shotgun (WGS) entry which is preliminary data.</text>
</comment>
<dbReference type="Proteomes" id="UP000326380">
    <property type="component" value="Unassembled WGS sequence"/>
</dbReference>
<dbReference type="EMBL" id="VTWU01000007">
    <property type="protein sequence ID" value="KAA9327258.1"/>
    <property type="molecule type" value="Genomic_DNA"/>
</dbReference>
<keyword evidence="2" id="KW-0812">Transmembrane</keyword>
<keyword evidence="4" id="KW-1185">Reference proteome</keyword>
<keyword evidence="2" id="KW-1133">Transmembrane helix</keyword>
<feature type="compositionally biased region" description="Polar residues" evidence="1">
    <location>
        <begin position="60"/>
        <end position="72"/>
    </location>
</feature>
<protein>
    <submittedName>
        <fullName evidence="3">Uncharacterized protein</fullName>
    </submittedName>
</protein>